<sequence length="562" mass="63053">MIMNLNSSVWTLLLVYVSFALCVTEFSPTVEIHQGRLRGVVKNDRKGGKFYSFLSVPYARKPVGNLRFMIPAWAEKWEGLLDAVSDLPMCLQHDLERNIIGQEDCLYLNVHTAELEAKDLKPVMVYIHGGGFAEGSGQDDLYGAEFLLPEGVVLVTINYRLGLFGFLNFENPEVGAFGNMGLKDQNMALRWVQRNIEKFGGNPKSVTIFGQSAGGASVHMHLLSPMSKGLFHRAIAQSGSALNAWSCNGQRDTGALVAKTLGFDGDSEMKMLPFLQSVSIEDILRIQENVTLFVPVHDLALASPVVETIDNEISFLPEHPEEIISAKGFQEVPFMIGYTDAEAIILDVEALLRTGNMGKLLTGSALLHTLNAKDEKTKEEITNQINSFYYGDLASTDRSKVYNLVGDAWVYWGAYNSLLAHSKMSHKDLYFYIFAADTELNYYKRLHPITSKYAGASHIDELGYLFKTKYTPPEINPDSVEAKSIEKVVKLWTNFAKYGNPTPKQEDFDIIWKPVIGDELNYLHIGTHDLKLGSNPYPERMAFWDRLHEEFTAKKLNLHTEL</sequence>
<dbReference type="PROSITE" id="PS00122">
    <property type="entry name" value="CARBOXYLESTERASE_B_1"/>
    <property type="match status" value="1"/>
</dbReference>
<dbReference type="SUPFAM" id="SSF53474">
    <property type="entry name" value="alpha/beta-Hydrolases"/>
    <property type="match status" value="1"/>
</dbReference>
<dbReference type="GO" id="GO:0052689">
    <property type="term" value="F:carboxylic ester hydrolase activity"/>
    <property type="evidence" value="ECO:0007669"/>
    <property type="project" value="UniProtKB-KW"/>
</dbReference>
<name>A0A6M3GU92_HOLPA</name>
<dbReference type="InterPro" id="IPR019826">
    <property type="entry name" value="Carboxylesterase_B_AS"/>
</dbReference>
<feature type="signal peptide" evidence="6">
    <location>
        <begin position="1"/>
        <end position="22"/>
    </location>
</feature>
<evidence type="ECO:0000256" key="1">
    <source>
        <dbReference type="ARBA" id="ARBA00005964"/>
    </source>
</evidence>
<proteinExistence type="evidence at transcript level"/>
<dbReference type="AlphaFoldDB" id="A0A6M3GU92"/>
<dbReference type="EMBL" id="MK863374">
    <property type="protein sequence ID" value="QIK02096.1"/>
    <property type="molecule type" value="mRNA"/>
</dbReference>
<protein>
    <recommendedName>
        <fullName evidence="6">Carboxylic ester hydrolase</fullName>
        <ecNumber evidence="6">3.1.1.-</ecNumber>
    </recommendedName>
</protein>
<comment type="similarity">
    <text evidence="1 6">Belongs to the type-B carboxylesterase/lipase family.</text>
</comment>
<evidence type="ECO:0000256" key="5">
    <source>
        <dbReference type="ARBA" id="ARBA00023180"/>
    </source>
</evidence>
<evidence type="ECO:0000256" key="6">
    <source>
        <dbReference type="RuleBase" id="RU361235"/>
    </source>
</evidence>
<dbReference type="Pfam" id="PF00135">
    <property type="entry name" value="COesterase"/>
    <property type="match status" value="1"/>
</dbReference>
<evidence type="ECO:0000256" key="4">
    <source>
        <dbReference type="ARBA" id="ARBA00023157"/>
    </source>
</evidence>
<keyword evidence="4" id="KW-1015">Disulfide bond</keyword>
<keyword evidence="6" id="KW-0732">Signal</keyword>
<dbReference type="InterPro" id="IPR002018">
    <property type="entry name" value="CarbesteraseB"/>
</dbReference>
<keyword evidence="2" id="KW-0719">Serine esterase</keyword>
<evidence type="ECO:0000313" key="8">
    <source>
        <dbReference type="EMBL" id="QIK02096.1"/>
    </source>
</evidence>
<keyword evidence="5" id="KW-0325">Glycoprotein</keyword>
<organism evidence="8">
    <name type="scientific">Holotrichia parallela</name>
    <name type="common">Dark black chafer beetle</name>
    <name type="synonym">Pedinotrichia parallela</name>
    <dbReference type="NCBI Taxonomy" id="93412"/>
    <lineage>
        <taxon>Eukaryota</taxon>
        <taxon>Metazoa</taxon>
        <taxon>Ecdysozoa</taxon>
        <taxon>Arthropoda</taxon>
        <taxon>Hexapoda</taxon>
        <taxon>Insecta</taxon>
        <taxon>Pterygota</taxon>
        <taxon>Neoptera</taxon>
        <taxon>Endopterygota</taxon>
        <taxon>Coleoptera</taxon>
        <taxon>Polyphaga</taxon>
        <taxon>Scarabaeiformia</taxon>
        <taxon>Scarabaeidae</taxon>
        <taxon>Melolonthinae</taxon>
        <taxon>Holotrichia</taxon>
    </lineage>
</organism>
<evidence type="ECO:0000259" key="7">
    <source>
        <dbReference type="Pfam" id="PF00135"/>
    </source>
</evidence>
<evidence type="ECO:0000256" key="2">
    <source>
        <dbReference type="ARBA" id="ARBA00022487"/>
    </source>
</evidence>
<evidence type="ECO:0000256" key="3">
    <source>
        <dbReference type="ARBA" id="ARBA00022801"/>
    </source>
</evidence>
<reference evidence="8" key="1">
    <citation type="submission" date="2019-04" db="EMBL/GenBank/DDBJ databases">
        <authorList>
            <person name="Yi J."/>
            <person name="Xi J."/>
        </authorList>
    </citation>
    <scope>NUCLEOTIDE SEQUENCE</scope>
    <source>
        <tissue evidence="8">Antennae</tissue>
    </source>
</reference>
<dbReference type="PANTHER" id="PTHR43142:SF1">
    <property type="entry name" value="CARBOXYLIC ESTER HYDROLASE"/>
    <property type="match status" value="1"/>
</dbReference>
<dbReference type="PANTHER" id="PTHR43142">
    <property type="entry name" value="CARBOXYLIC ESTER HYDROLASE"/>
    <property type="match status" value="1"/>
</dbReference>
<feature type="domain" description="Carboxylesterase type B" evidence="7">
    <location>
        <begin position="27"/>
        <end position="544"/>
    </location>
</feature>
<dbReference type="EC" id="3.1.1.-" evidence="6"/>
<accession>A0A6M3GU92</accession>
<dbReference type="Gene3D" id="3.40.50.1820">
    <property type="entry name" value="alpha/beta hydrolase"/>
    <property type="match status" value="1"/>
</dbReference>
<feature type="chain" id="PRO_5027144271" description="Carboxylic ester hydrolase" evidence="6">
    <location>
        <begin position="23"/>
        <end position="562"/>
    </location>
</feature>
<dbReference type="InterPro" id="IPR029058">
    <property type="entry name" value="AB_hydrolase_fold"/>
</dbReference>
<keyword evidence="3 6" id="KW-0378">Hydrolase</keyword>